<accession>A0A1J1J9L9</accession>
<organism evidence="7 8">
    <name type="scientific">Clunio marinus</name>
    <dbReference type="NCBI Taxonomy" id="568069"/>
    <lineage>
        <taxon>Eukaryota</taxon>
        <taxon>Metazoa</taxon>
        <taxon>Ecdysozoa</taxon>
        <taxon>Arthropoda</taxon>
        <taxon>Hexapoda</taxon>
        <taxon>Insecta</taxon>
        <taxon>Pterygota</taxon>
        <taxon>Neoptera</taxon>
        <taxon>Endopterygota</taxon>
        <taxon>Diptera</taxon>
        <taxon>Nematocera</taxon>
        <taxon>Chironomoidea</taxon>
        <taxon>Chironomidae</taxon>
        <taxon>Clunio</taxon>
    </lineage>
</organism>
<comment type="catalytic activity">
    <reaction evidence="4">
        <text>RX + glutathione = an S-substituted glutathione + a halide anion + H(+)</text>
        <dbReference type="Rhea" id="RHEA:16437"/>
        <dbReference type="ChEBI" id="CHEBI:15378"/>
        <dbReference type="ChEBI" id="CHEBI:16042"/>
        <dbReference type="ChEBI" id="CHEBI:17792"/>
        <dbReference type="ChEBI" id="CHEBI:57925"/>
        <dbReference type="ChEBI" id="CHEBI:90779"/>
        <dbReference type="EC" id="2.5.1.18"/>
    </reaction>
</comment>
<dbReference type="Gene3D" id="3.40.30.10">
    <property type="entry name" value="Glutaredoxin"/>
    <property type="match status" value="1"/>
</dbReference>
<evidence type="ECO:0000259" key="6">
    <source>
        <dbReference type="PROSITE" id="PS50405"/>
    </source>
</evidence>
<dbReference type="EMBL" id="CVRI01000075">
    <property type="protein sequence ID" value="CRL08572.1"/>
    <property type="molecule type" value="Genomic_DNA"/>
</dbReference>
<dbReference type="SFLD" id="SFLDS00019">
    <property type="entry name" value="Glutathione_Transferase_(cytos"/>
    <property type="match status" value="1"/>
</dbReference>
<dbReference type="SUPFAM" id="SSF47616">
    <property type="entry name" value="GST C-terminal domain-like"/>
    <property type="match status" value="1"/>
</dbReference>
<dbReference type="PANTHER" id="PTHR43917:SF8">
    <property type="entry name" value="GH16740P-RELATED"/>
    <property type="match status" value="1"/>
</dbReference>
<dbReference type="InterPro" id="IPR036249">
    <property type="entry name" value="Thioredoxin-like_sf"/>
</dbReference>
<keyword evidence="8" id="KW-1185">Reference proteome</keyword>
<dbReference type="SFLD" id="SFLDG00358">
    <property type="entry name" value="Main_(cytGST)"/>
    <property type="match status" value="1"/>
</dbReference>
<evidence type="ECO:0000259" key="5">
    <source>
        <dbReference type="PROSITE" id="PS50404"/>
    </source>
</evidence>
<keyword evidence="3" id="KW-0963">Cytoplasm</keyword>
<dbReference type="GO" id="GO:0004364">
    <property type="term" value="F:glutathione transferase activity"/>
    <property type="evidence" value="ECO:0007669"/>
    <property type="project" value="UniProtKB-EC"/>
</dbReference>
<dbReference type="PANTHER" id="PTHR43917">
    <property type="match status" value="1"/>
</dbReference>
<reference evidence="7 8" key="1">
    <citation type="submission" date="2015-04" db="EMBL/GenBank/DDBJ databases">
        <authorList>
            <person name="Syromyatnikov M.Y."/>
            <person name="Popov V.N."/>
        </authorList>
    </citation>
    <scope>NUCLEOTIDE SEQUENCE [LARGE SCALE GENOMIC DNA]</scope>
</reference>
<dbReference type="PROSITE" id="PS50404">
    <property type="entry name" value="GST_NTER"/>
    <property type="match status" value="1"/>
</dbReference>
<dbReference type="InterPro" id="IPR004045">
    <property type="entry name" value="Glutathione_S-Trfase_N"/>
</dbReference>
<dbReference type="PROSITE" id="PS50405">
    <property type="entry name" value="GST_CTER"/>
    <property type="match status" value="1"/>
</dbReference>
<name>A0A1J1J9L9_9DIPT</name>
<dbReference type="Gene3D" id="1.20.1050.10">
    <property type="match status" value="1"/>
</dbReference>
<feature type="domain" description="GST N-terminal" evidence="5">
    <location>
        <begin position="1"/>
        <end position="80"/>
    </location>
</feature>
<dbReference type="InterPro" id="IPR010987">
    <property type="entry name" value="Glutathione-S-Trfase_C-like"/>
</dbReference>
<evidence type="ECO:0000256" key="2">
    <source>
        <dbReference type="ARBA" id="ARBA00009899"/>
    </source>
</evidence>
<dbReference type="CDD" id="cd03183">
    <property type="entry name" value="GST_C_Theta"/>
    <property type="match status" value="1"/>
</dbReference>
<sequence>MKYYFDWICPPSRAIYLLLKVNNVPFEGFVVSLKRSEHLEESFKSVNRFQRLPCINVDGYQLAESVAIYKYLCKTFLPVIENYNPQLPKEKALVDEYLEWQANNIRLGGAMYFKTQWMFPKLLKSEANIEEVSTFKYVMENSLDTIEDVWLADPNKTFLVSDKISFADIMACVDLEQIRITGYNPFENRPKLEKMWKNVKALTNPFYDEAHEVCYKMGLNKPKL</sequence>
<evidence type="ECO:0000256" key="3">
    <source>
        <dbReference type="ARBA" id="ARBA00022490"/>
    </source>
</evidence>
<dbReference type="InterPro" id="IPR051369">
    <property type="entry name" value="GST_Theta"/>
</dbReference>
<evidence type="ECO:0000256" key="1">
    <source>
        <dbReference type="ARBA" id="ARBA00004496"/>
    </source>
</evidence>
<dbReference type="Proteomes" id="UP000183832">
    <property type="component" value="Unassembled WGS sequence"/>
</dbReference>
<dbReference type="InterPro" id="IPR040077">
    <property type="entry name" value="GST_C_Theta"/>
</dbReference>
<comment type="subcellular location">
    <subcellularLocation>
        <location evidence="1">Cytoplasm</location>
    </subcellularLocation>
</comment>
<dbReference type="STRING" id="568069.A0A1J1J9L9"/>
<protein>
    <submittedName>
        <fullName evidence="7">CLUMA_CG021348, isoform A</fullName>
    </submittedName>
</protein>
<dbReference type="AlphaFoldDB" id="A0A1J1J9L9"/>
<evidence type="ECO:0000313" key="8">
    <source>
        <dbReference type="Proteomes" id="UP000183832"/>
    </source>
</evidence>
<gene>
    <name evidence="7" type="ORF">CLUMA_CG021348</name>
</gene>
<proteinExistence type="inferred from homology"/>
<dbReference type="Pfam" id="PF00043">
    <property type="entry name" value="GST_C"/>
    <property type="match status" value="1"/>
</dbReference>
<dbReference type="GO" id="GO:0005737">
    <property type="term" value="C:cytoplasm"/>
    <property type="evidence" value="ECO:0007669"/>
    <property type="project" value="UniProtKB-SubCell"/>
</dbReference>
<evidence type="ECO:0000256" key="4">
    <source>
        <dbReference type="ARBA" id="ARBA00047960"/>
    </source>
</evidence>
<evidence type="ECO:0000313" key="7">
    <source>
        <dbReference type="EMBL" id="CRL08572.1"/>
    </source>
</evidence>
<comment type="similarity">
    <text evidence="2">Belongs to the GST superfamily. Theta family.</text>
</comment>
<dbReference type="SUPFAM" id="SSF52833">
    <property type="entry name" value="Thioredoxin-like"/>
    <property type="match status" value="1"/>
</dbReference>
<dbReference type="InterPro" id="IPR040079">
    <property type="entry name" value="Glutathione_S-Trfase"/>
</dbReference>
<dbReference type="OrthoDB" id="422574at2759"/>
<feature type="domain" description="GST C-terminal" evidence="6">
    <location>
        <begin position="87"/>
        <end position="224"/>
    </location>
</feature>
<dbReference type="Pfam" id="PF02798">
    <property type="entry name" value="GST_N"/>
    <property type="match status" value="1"/>
</dbReference>
<dbReference type="GO" id="GO:0006749">
    <property type="term" value="P:glutathione metabolic process"/>
    <property type="evidence" value="ECO:0007669"/>
    <property type="project" value="TreeGrafter"/>
</dbReference>
<dbReference type="InterPro" id="IPR004046">
    <property type="entry name" value="GST_C"/>
</dbReference>
<dbReference type="InterPro" id="IPR036282">
    <property type="entry name" value="Glutathione-S-Trfase_C_sf"/>
</dbReference>